<accession>A0A2I0B6U1</accession>
<feature type="domain" description="Endonuclease/exonuclease/phosphatase" evidence="2">
    <location>
        <begin position="83"/>
        <end position="423"/>
    </location>
</feature>
<protein>
    <submittedName>
        <fullName evidence="3">Carbon catabolite repressor protein 4 like 5</fullName>
    </submittedName>
</protein>
<dbReference type="GO" id="GO:0000175">
    <property type="term" value="F:3'-5'-RNA exonuclease activity"/>
    <property type="evidence" value="ECO:0007669"/>
    <property type="project" value="TreeGrafter"/>
</dbReference>
<gene>
    <name evidence="3" type="primary">CCR4-5</name>
    <name evidence="3" type="ORF">AXF42_Ash005413</name>
</gene>
<dbReference type="STRING" id="1088818.A0A2I0B6U1"/>
<dbReference type="AlphaFoldDB" id="A0A2I0B6U1"/>
<evidence type="ECO:0000259" key="2">
    <source>
        <dbReference type="Pfam" id="PF03372"/>
    </source>
</evidence>
<dbReference type="OrthoDB" id="428734at2759"/>
<feature type="region of interest" description="Disordered" evidence="1">
    <location>
        <begin position="1"/>
        <end position="58"/>
    </location>
</feature>
<evidence type="ECO:0000256" key="1">
    <source>
        <dbReference type="SAM" id="MobiDB-lite"/>
    </source>
</evidence>
<dbReference type="Gene3D" id="3.60.10.10">
    <property type="entry name" value="Endonuclease/exonuclease/phosphatase"/>
    <property type="match status" value="1"/>
</dbReference>
<evidence type="ECO:0000313" key="3">
    <source>
        <dbReference type="EMBL" id="PKA63518.1"/>
    </source>
</evidence>
<dbReference type="SUPFAM" id="SSF56219">
    <property type="entry name" value="DNase I-like"/>
    <property type="match status" value="1"/>
</dbReference>
<proteinExistence type="predicted"/>
<dbReference type="InterPro" id="IPR036691">
    <property type="entry name" value="Endo/exonu/phosph_ase_sf"/>
</dbReference>
<dbReference type="Pfam" id="PF03372">
    <property type="entry name" value="Exo_endo_phos"/>
    <property type="match status" value="1"/>
</dbReference>
<dbReference type="InterPro" id="IPR005135">
    <property type="entry name" value="Endo/exonuclease/phosphatase"/>
</dbReference>
<name>A0A2I0B6U1_9ASPA</name>
<dbReference type="PANTHER" id="PTHR12121:SF74">
    <property type="entry name" value="CARBON CATABOLITE REPRESSOR PROTEIN 4 HOMOLOG 5"/>
    <property type="match status" value="1"/>
</dbReference>
<dbReference type="InterPro" id="IPR050410">
    <property type="entry name" value="CCR4/nocturin_mRNA_transcr"/>
</dbReference>
<dbReference type="PANTHER" id="PTHR12121">
    <property type="entry name" value="CARBON CATABOLITE REPRESSOR PROTEIN 4"/>
    <property type="match status" value="1"/>
</dbReference>
<feature type="compositionally biased region" description="Basic residues" evidence="1">
    <location>
        <begin position="9"/>
        <end position="19"/>
    </location>
</feature>
<dbReference type="EMBL" id="KZ451908">
    <property type="protein sequence ID" value="PKA63518.1"/>
    <property type="molecule type" value="Genomic_DNA"/>
</dbReference>
<organism evidence="3 4">
    <name type="scientific">Apostasia shenzhenica</name>
    <dbReference type="NCBI Taxonomy" id="1088818"/>
    <lineage>
        <taxon>Eukaryota</taxon>
        <taxon>Viridiplantae</taxon>
        <taxon>Streptophyta</taxon>
        <taxon>Embryophyta</taxon>
        <taxon>Tracheophyta</taxon>
        <taxon>Spermatophyta</taxon>
        <taxon>Magnoliopsida</taxon>
        <taxon>Liliopsida</taxon>
        <taxon>Asparagales</taxon>
        <taxon>Orchidaceae</taxon>
        <taxon>Apostasioideae</taxon>
        <taxon>Apostasia</taxon>
    </lineage>
</organism>
<sequence>MASLDAEHARRHWWSRRHPNTNEHPDSRKRKRQKEPSRQLGRRRLDSPRKVKRRRSRGANDVDRHWTYSSYNSSTCNDRFVIVSYNILGDDNVSKHSDLYCNISAEHLSWEKRKMRICKELKLYCPSILCFQEVDNFDDLAVLLRNDGYTGTYKGRTGCANDGCAIFWKKDRFSLLHQESIEYQKYGLRDNVAQLCLFQVSADHSNHSTSQDVNSSLAGRTLLIGNIHVLFNPNRGDIKLGQIRILLERANMISRKWDNNSVVLCGDLNSMPQSAIYRFISSSELNILMYGRKQVSGQIEFPSTLEKCTPYNDGTRAQPCMTKVLRYSWSEEEIRIAGGSRGCTLLQSPLKLSSAYAGVPGTSDTRDSNGEPLATSYHSKFMGTVDYIWHSSDLLPVRVLETLPINSLRKLKGLPSERWGSDHLALVCELAFINGTTVPIDVS</sequence>
<reference evidence="3 4" key="1">
    <citation type="journal article" date="2017" name="Nature">
        <title>The Apostasia genome and the evolution of orchids.</title>
        <authorList>
            <person name="Zhang G.Q."/>
            <person name="Liu K.W."/>
            <person name="Li Z."/>
            <person name="Lohaus R."/>
            <person name="Hsiao Y.Y."/>
            <person name="Niu S.C."/>
            <person name="Wang J.Y."/>
            <person name="Lin Y.C."/>
            <person name="Xu Q."/>
            <person name="Chen L.J."/>
            <person name="Yoshida K."/>
            <person name="Fujiwara S."/>
            <person name="Wang Z.W."/>
            <person name="Zhang Y.Q."/>
            <person name="Mitsuda N."/>
            <person name="Wang M."/>
            <person name="Liu G.H."/>
            <person name="Pecoraro L."/>
            <person name="Huang H.X."/>
            <person name="Xiao X.J."/>
            <person name="Lin M."/>
            <person name="Wu X.Y."/>
            <person name="Wu W.L."/>
            <person name="Chen Y.Y."/>
            <person name="Chang S.B."/>
            <person name="Sakamoto S."/>
            <person name="Ohme-Takagi M."/>
            <person name="Yagi M."/>
            <person name="Zeng S.J."/>
            <person name="Shen C.Y."/>
            <person name="Yeh C.M."/>
            <person name="Luo Y.B."/>
            <person name="Tsai W.C."/>
            <person name="Van de Peer Y."/>
            <person name="Liu Z.J."/>
        </authorList>
    </citation>
    <scope>NUCLEOTIDE SEQUENCE [LARGE SCALE GENOMIC DNA]</scope>
    <source>
        <strain evidence="4">cv. Shenzhen</strain>
        <tissue evidence="3">Stem</tissue>
    </source>
</reference>
<dbReference type="Proteomes" id="UP000236161">
    <property type="component" value="Unassembled WGS sequence"/>
</dbReference>
<evidence type="ECO:0000313" key="4">
    <source>
        <dbReference type="Proteomes" id="UP000236161"/>
    </source>
</evidence>
<keyword evidence="4" id="KW-1185">Reference proteome</keyword>